<accession>A0A7S1LGW3</accession>
<name>A0A7S1LGW3_ALECA</name>
<gene>
    <name evidence="4" type="ORF">ACAT0790_LOCUS8699</name>
</gene>
<dbReference type="SMART" id="SM00248">
    <property type="entry name" value="ANK"/>
    <property type="match status" value="4"/>
</dbReference>
<dbReference type="Gene3D" id="1.25.40.20">
    <property type="entry name" value="Ankyrin repeat-containing domain"/>
    <property type="match status" value="3"/>
</dbReference>
<reference evidence="4" key="1">
    <citation type="submission" date="2021-01" db="EMBL/GenBank/DDBJ databases">
        <authorList>
            <person name="Corre E."/>
            <person name="Pelletier E."/>
            <person name="Niang G."/>
            <person name="Scheremetjew M."/>
            <person name="Finn R."/>
            <person name="Kale V."/>
            <person name="Holt S."/>
            <person name="Cochrane G."/>
            <person name="Meng A."/>
            <person name="Brown T."/>
            <person name="Cohen L."/>
        </authorList>
    </citation>
    <scope>NUCLEOTIDE SEQUENCE</scope>
    <source>
        <strain evidence="4">OF101</strain>
    </source>
</reference>
<dbReference type="PROSITE" id="PS50088">
    <property type="entry name" value="ANK_REPEAT"/>
    <property type="match status" value="2"/>
</dbReference>
<dbReference type="SUPFAM" id="SSF48403">
    <property type="entry name" value="Ankyrin repeat"/>
    <property type="match status" value="1"/>
</dbReference>
<protein>
    <submittedName>
        <fullName evidence="4">Uncharacterized protein</fullName>
    </submittedName>
</protein>
<dbReference type="AlphaFoldDB" id="A0A7S1LGW3"/>
<evidence type="ECO:0000256" key="3">
    <source>
        <dbReference type="PROSITE-ProRule" id="PRU00023"/>
    </source>
</evidence>
<sequence length="215" mass="23123">MVKPDLLRLLSNGGADEDQLLACLEEDDEGRHPLDDEADAVAHKRDNSGWTPLHWAAQDGYERLASRLIDLEVGVNTADDCGATPLMVASFNGHRAIVEALLEERTVDFLKTNNFLSSAVHYAAQSGHAGVIQLLGAKRAEIDGMDRHCDTPLSWAARNGHLDAVKKLLELGADPLNDNKASDDPIELAKAAGHLEVAETMEAAVGDPELLAMST</sequence>
<dbReference type="InterPro" id="IPR002110">
    <property type="entry name" value="Ankyrin_rpt"/>
</dbReference>
<evidence type="ECO:0000313" key="4">
    <source>
        <dbReference type="EMBL" id="CAD9103800.1"/>
    </source>
</evidence>
<dbReference type="PANTHER" id="PTHR24198">
    <property type="entry name" value="ANKYRIN REPEAT AND PROTEIN KINASE DOMAIN-CONTAINING PROTEIN"/>
    <property type="match status" value="1"/>
</dbReference>
<feature type="repeat" description="ANK" evidence="3">
    <location>
        <begin position="148"/>
        <end position="180"/>
    </location>
</feature>
<keyword evidence="1" id="KW-0677">Repeat</keyword>
<dbReference type="Pfam" id="PF12796">
    <property type="entry name" value="Ank_2"/>
    <property type="match status" value="2"/>
</dbReference>
<dbReference type="InterPro" id="IPR036770">
    <property type="entry name" value="Ankyrin_rpt-contain_sf"/>
</dbReference>
<keyword evidence="2 3" id="KW-0040">ANK repeat</keyword>
<evidence type="ECO:0000256" key="2">
    <source>
        <dbReference type="ARBA" id="ARBA00023043"/>
    </source>
</evidence>
<evidence type="ECO:0000256" key="1">
    <source>
        <dbReference type="ARBA" id="ARBA00022737"/>
    </source>
</evidence>
<organism evidence="4">
    <name type="scientific">Alexandrium catenella</name>
    <name type="common">Red tide dinoflagellate</name>
    <name type="synonym">Gonyaulax catenella</name>
    <dbReference type="NCBI Taxonomy" id="2925"/>
    <lineage>
        <taxon>Eukaryota</taxon>
        <taxon>Sar</taxon>
        <taxon>Alveolata</taxon>
        <taxon>Dinophyceae</taxon>
        <taxon>Gonyaulacales</taxon>
        <taxon>Pyrocystaceae</taxon>
        <taxon>Alexandrium</taxon>
    </lineage>
</organism>
<feature type="repeat" description="ANK" evidence="3">
    <location>
        <begin position="48"/>
        <end position="80"/>
    </location>
</feature>
<dbReference type="EMBL" id="HBGE01014736">
    <property type="protein sequence ID" value="CAD9103800.1"/>
    <property type="molecule type" value="Transcribed_RNA"/>
</dbReference>
<dbReference type="PROSITE" id="PS50297">
    <property type="entry name" value="ANK_REP_REGION"/>
    <property type="match status" value="2"/>
</dbReference>
<dbReference type="PANTHER" id="PTHR24198:SF165">
    <property type="entry name" value="ANKYRIN REPEAT-CONTAINING PROTEIN-RELATED"/>
    <property type="match status" value="1"/>
</dbReference>
<proteinExistence type="predicted"/>